<evidence type="ECO:0000313" key="1">
    <source>
        <dbReference type="EMBL" id="ELR24230.1"/>
    </source>
</evidence>
<dbReference type="GeneID" id="14925242"/>
<evidence type="ECO:0000313" key="2">
    <source>
        <dbReference type="Proteomes" id="UP000011083"/>
    </source>
</evidence>
<reference evidence="1 2" key="1">
    <citation type="journal article" date="2013" name="Genome Biol.">
        <title>Genome of Acanthamoeba castellanii highlights extensive lateral gene transfer and early evolution of tyrosine kinase signaling.</title>
        <authorList>
            <person name="Clarke M."/>
            <person name="Lohan A.J."/>
            <person name="Liu B."/>
            <person name="Lagkouvardos I."/>
            <person name="Roy S."/>
            <person name="Zafar N."/>
            <person name="Bertelli C."/>
            <person name="Schilde C."/>
            <person name="Kianianmomeni A."/>
            <person name="Burglin T.R."/>
            <person name="Frech C."/>
            <person name="Turcotte B."/>
            <person name="Kopec K.O."/>
            <person name="Synnott J.M."/>
            <person name="Choo C."/>
            <person name="Paponov I."/>
            <person name="Finkler A."/>
            <person name="Soon Heng Tan C."/>
            <person name="Hutchins A.P."/>
            <person name="Weinmeier T."/>
            <person name="Rattei T."/>
            <person name="Chu J.S."/>
            <person name="Gimenez G."/>
            <person name="Irimia M."/>
            <person name="Rigden D.J."/>
            <person name="Fitzpatrick D.A."/>
            <person name="Lorenzo-Morales J."/>
            <person name="Bateman A."/>
            <person name="Chiu C.H."/>
            <person name="Tang P."/>
            <person name="Hegemann P."/>
            <person name="Fromm H."/>
            <person name="Raoult D."/>
            <person name="Greub G."/>
            <person name="Miranda-Saavedra D."/>
            <person name="Chen N."/>
            <person name="Nash P."/>
            <person name="Ginger M.L."/>
            <person name="Horn M."/>
            <person name="Schaap P."/>
            <person name="Caler L."/>
            <person name="Loftus B."/>
        </authorList>
    </citation>
    <scope>NUCLEOTIDE SEQUENCE [LARGE SCALE GENOMIC DNA]</scope>
    <source>
        <strain evidence="1 2">Neff</strain>
    </source>
</reference>
<keyword evidence="2" id="KW-1185">Reference proteome</keyword>
<accession>L8HGF3</accession>
<protein>
    <submittedName>
        <fullName evidence="1">Uncharacterized protein</fullName>
    </submittedName>
</protein>
<dbReference type="VEuPathDB" id="AmoebaDB:ACA1_272510"/>
<organism evidence="1 2">
    <name type="scientific">Acanthamoeba castellanii (strain ATCC 30010 / Neff)</name>
    <dbReference type="NCBI Taxonomy" id="1257118"/>
    <lineage>
        <taxon>Eukaryota</taxon>
        <taxon>Amoebozoa</taxon>
        <taxon>Discosea</taxon>
        <taxon>Longamoebia</taxon>
        <taxon>Centramoebida</taxon>
        <taxon>Acanthamoebidae</taxon>
        <taxon>Acanthamoeba</taxon>
    </lineage>
</organism>
<dbReference type="EMBL" id="KB007835">
    <property type="protein sequence ID" value="ELR24230.1"/>
    <property type="molecule type" value="Genomic_DNA"/>
</dbReference>
<dbReference type="Proteomes" id="UP000011083">
    <property type="component" value="Unassembled WGS sequence"/>
</dbReference>
<dbReference type="AlphaFoldDB" id="L8HGF3"/>
<gene>
    <name evidence="1" type="ORF">ACA1_272510</name>
</gene>
<proteinExistence type="predicted"/>
<name>L8HGF3_ACACF</name>
<dbReference type="RefSeq" id="XP_004353758.1">
    <property type="nucleotide sequence ID" value="XM_004353706.1"/>
</dbReference>
<sequence>MAEEAAAGSLPADDLMFYFSETCPFTQRVLPEVECLQQAMPEGRSLQRLEIRSDKTNYGRYQEAAQGKCRGVPFFINSKTGNFVCGAAPCATLKERLL</sequence>
<dbReference type="KEGG" id="acan:ACA1_272510"/>